<gene>
    <name evidence="2" type="ORF">EDC56_0599</name>
</gene>
<dbReference type="Proteomes" id="UP000275394">
    <property type="component" value="Unassembled WGS sequence"/>
</dbReference>
<keyword evidence="1" id="KW-1133">Transmembrane helix</keyword>
<organism evidence="2 3">
    <name type="scientific">Sinobacterium caligoides</name>
    <dbReference type="NCBI Taxonomy" id="933926"/>
    <lineage>
        <taxon>Bacteria</taxon>
        <taxon>Pseudomonadati</taxon>
        <taxon>Pseudomonadota</taxon>
        <taxon>Gammaproteobacteria</taxon>
        <taxon>Cellvibrionales</taxon>
        <taxon>Spongiibacteraceae</taxon>
        <taxon>Sinobacterium</taxon>
    </lineage>
</organism>
<feature type="transmembrane region" description="Helical" evidence="1">
    <location>
        <begin position="143"/>
        <end position="165"/>
    </location>
</feature>
<dbReference type="RefSeq" id="WP_123711019.1">
    <property type="nucleotide sequence ID" value="NZ_RKHR01000003.1"/>
</dbReference>
<accession>A0A3N2DZ79</accession>
<evidence type="ECO:0000313" key="2">
    <source>
        <dbReference type="EMBL" id="ROS05077.1"/>
    </source>
</evidence>
<dbReference type="AlphaFoldDB" id="A0A3N2DZ79"/>
<keyword evidence="3" id="KW-1185">Reference proteome</keyword>
<evidence type="ECO:0000256" key="1">
    <source>
        <dbReference type="SAM" id="Phobius"/>
    </source>
</evidence>
<name>A0A3N2DZ79_9GAMM</name>
<evidence type="ECO:0000313" key="3">
    <source>
        <dbReference type="Proteomes" id="UP000275394"/>
    </source>
</evidence>
<sequence length="169" mass="19707">MKFLKSRRFYLRFDTLFFLVWIAGLSVYCLDYSLRSESDFDQVLEVCGVFENIGQTSGRRGAGRVHFDVKPPGRVDVQIFPIWTNEYYFKPKLLPHLGDNVCVKYIRPPFLSFLQYAVSVSFDSNDVDDIEGFGEAYLDFGPYLTWLEIFVFTLVMYVFISLIVARKKV</sequence>
<protein>
    <submittedName>
        <fullName evidence="2">Uncharacterized protein</fullName>
    </submittedName>
</protein>
<proteinExistence type="predicted"/>
<dbReference type="EMBL" id="RKHR01000003">
    <property type="protein sequence ID" value="ROS05077.1"/>
    <property type="molecule type" value="Genomic_DNA"/>
</dbReference>
<keyword evidence="1" id="KW-0472">Membrane</keyword>
<comment type="caution">
    <text evidence="2">The sequence shown here is derived from an EMBL/GenBank/DDBJ whole genome shotgun (WGS) entry which is preliminary data.</text>
</comment>
<keyword evidence="1" id="KW-0812">Transmembrane</keyword>
<reference evidence="2 3" key="1">
    <citation type="submission" date="2018-11" db="EMBL/GenBank/DDBJ databases">
        <title>Genomic Encyclopedia of Type Strains, Phase IV (KMG-IV): sequencing the most valuable type-strain genomes for metagenomic binning, comparative biology and taxonomic classification.</title>
        <authorList>
            <person name="Goeker M."/>
        </authorList>
    </citation>
    <scope>NUCLEOTIDE SEQUENCE [LARGE SCALE GENOMIC DNA]</scope>
    <source>
        <strain evidence="2 3">DSM 100316</strain>
    </source>
</reference>